<reference evidence="1" key="1">
    <citation type="submission" date="2019-05" db="EMBL/GenBank/DDBJ databases">
        <authorList>
            <person name="Lianzixin W."/>
        </authorList>
    </citation>
    <scope>NUCLEOTIDE SEQUENCE</scope>
    <source>
        <strain evidence="1">EC11</strain>
    </source>
</reference>
<organism evidence="1 2">
    <name type="scientific">Flavobacterium jejuense</name>
    <dbReference type="NCBI Taxonomy" id="1544455"/>
    <lineage>
        <taxon>Bacteria</taxon>
        <taxon>Pseudomonadati</taxon>
        <taxon>Bacteroidota</taxon>
        <taxon>Flavobacteriia</taxon>
        <taxon>Flavobacteriales</taxon>
        <taxon>Flavobacteriaceae</taxon>
        <taxon>Flavobacterium</taxon>
    </lineage>
</organism>
<evidence type="ECO:0000313" key="2">
    <source>
        <dbReference type="Proteomes" id="UP000817854"/>
    </source>
</evidence>
<dbReference type="RefSeq" id="WP_140960743.1">
    <property type="nucleotide sequence ID" value="NZ_VEVQ02000003.1"/>
</dbReference>
<gene>
    <name evidence="1" type="ORF">FIA58_005025</name>
</gene>
<dbReference type="Proteomes" id="UP000817854">
    <property type="component" value="Unassembled WGS sequence"/>
</dbReference>
<name>A0ABX0IT86_9FLAO</name>
<comment type="caution">
    <text evidence="1">The sequence shown here is derived from an EMBL/GenBank/DDBJ whole genome shotgun (WGS) entry which is preliminary data.</text>
</comment>
<sequence>MNQYISDTEFATKALIEIIYREEIQQNELFLKYRSLEKIFEDLFLKFTIGNEKDDIYGSQMKQKLLKVAEFSRDNNLNDKKNELTNIENSIIAKKQSINSLSMSLLQIAKQGISASYGNLNDCPSGRTLGTETLKNIIWQARNQSLHCEEGSPHNAVKNCFQNLQNDFGEKFNLSNDYKDNKAKNIIDLLCWNKYENYKRDLIYLIG</sequence>
<reference evidence="1" key="2">
    <citation type="submission" date="2020-02" db="EMBL/GenBank/DDBJ databases">
        <title>Flavobacterium profundi sp. nov., isolated from a deep-sea seamount.</title>
        <authorList>
            <person name="Zhang D.-C."/>
        </authorList>
    </citation>
    <scope>NUCLEOTIDE SEQUENCE</scope>
    <source>
        <strain evidence="1">EC11</strain>
    </source>
</reference>
<evidence type="ECO:0000313" key="1">
    <source>
        <dbReference type="EMBL" id="NHN25035.1"/>
    </source>
</evidence>
<keyword evidence="2" id="KW-1185">Reference proteome</keyword>
<accession>A0ABX0IT86</accession>
<proteinExistence type="predicted"/>
<protein>
    <submittedName>
        <fullName evidence="1">Uncharacterized protein</fullName>
    </submittedName>
</protein>
<dbReference type="EMBL" id="VEVQ02000003">
    <property type="protein sequence ID" value="NHN25035.1"/>
    <property type="molecule type" value="Genomic_DNA"/>
</dbReference>